<dbReference type="Proteomes" id="UP001176940">
    <property type="component" value="Unassembled WGS sequence"/>
</dbReference>
<dbReference type="InterPro" id="IPR050143">
    <property type="entry name" value="TRIM/RBCC"/>
</dbReference>
<evidence type="ECO:0000256" key="4">
    <source>
        <dbReference type="PROSITE-ProRule" id="PRU00024"/>
    </source>
</evidence>
<name>A0ABN9LYA7_9NEOB</name>
<sequence>MACNIRLPVLENQLTCPICLEIFKDPVMLQCGHSYCKDCLWGLMKDPHTQLLCPVCRQEVDYSSSPPNVTLKHLIETLKILSEDQAVTETCPHHNNPLCLYCEQDQEVICGLCGTIGDHRQHPIKPLTSVYSRMKEEVSALMTELQKERQGLEEHISKLTNNKTRILDLVLTTPVQICSGEWDQLQFPAQLGGRYTSVKGMQEADPQGILPYFSDYKMHRAIRRTPNFQLENGEKK</sequence>
<keyword evidence="9" id="KW-1185">Reference proteome</keyword>
<keyword evidence="1" id="KW-0479">Metal-binding</keyword>
<dbReference type="SMART" id="SM00336">
    <property type="entry name" value="BBOX"/>
    <property type="match status" value="1"/>
</dbReference>
<dbReference type="EMBL" id="CAUEEQ010036218">
    <property type="protein sequence ID" value="CAJ0953079.1"/>
    <property type="molecule type" value="Genomic_DNA"/>
</dbReference>
<dbReference type="SMART" id="SM00184">
    <property type="entry name" value="RING"/>
    <property type="match status" value="1"/>
</dbReference>
<dbReference type="InterPro" id="IPR013083">
    <property type="entry name" value="Znf_RING/FYVE/PHD"/>
</dbReference>
<proteinExistence type="predicted"/>
<keyword evidence="3" id="KW-0862">Zinc</keyword>
<dbReference type="PROSITE" id="PS50089">
    <property type="entry name" value="ZF_RING_2"/>
    <property type="match status" value="1"/>
</dbReference>
<dbReference type="PROSITE" id="PS00518">
    <property type="entry name" value="ZF_RING_1"/>
    <property type="match status" value="1"/>
</dbReference>
<dbReference type="Pfam" id="PF00643">
    <property type="entry name" value="zf-B_box"/>
    <property type="match status" value="1"/>
</dbReference>
<reference evidence="8" key="1">
    <citation type="submission" date="2023-07" db="EMBL/GenBank/DDBJ databases">
        <authorList>
            <person name="Stuckert A."/>
        </authorList>
    </citation>
    <scope>NUCLEOTIDE SEQUENCE</scope>
</reference>
<dbReference type="InterPro" id="IPR027370">
    <property type="entry name" value="Znf-RING_euk"/>
</dbReference>
<dbReference type="Gene3D" id="3.30.40.10">
    <property type="entry name" value="Zinc/RING finger domain, C3HC4 (zinc finger)"/>
    <property type="match status" value="1"/>
</dbReference>
<dbReference type="SUPFAM" id="SSF57850">
    <property type="entry name" value="RING/U-box"/>
    <property type="match status" value="1"/>
</dbReference>
<protein>
    <submittedName>
        <fullName evidence="8">Uncharacterized protein</fullName>
    </submittedName>
</protein>
<dbReference type="PROSITE" id="PS50119">
    <property type="entry name" value="ZF_BBOX"/>
    <property type="match status" value="1"/>
</dbReference>
<dbReference type="InterPro" id="IPR017907">
    <property type="entry name" value="Znf_RING_CS"/>
</dbReference>
<evidence type="ECO:0000259" key="6">
    <source>
        <dbReference type="PROSITE" id="PS50089"/>
    </source>
</evidence>
<comment type="caution">
    <text evidence="8">The sequence shown here is derived from an EMBL/GenBank/DDBJ whole genome shotgun (WGS) entry which is preliminary data.</text>
</comment>
<dbReference type="SUPFAM" id="SSF57845">
    <property type="entry name" value="B-box zinc-binding domain"/>
    <property type="match status" value="1"/>
</dbReference>
<gene>
    <name evidence="8" type="ORF">RIMI_LOCUS14181668</name>
</gene>
<evidence type="ECO:0000256" key="3">
    <source>
        <dbReference type="ARBA" id="ARBA00022833"/>
    </source>
</evidence>
<evidence type="ECO:0000313" key="8">
    <source>
        <dbReference type="EMBL" id="CAJ0953079.1"/>
    </source>
</evidence>
<dbReference type="InterPro" id="IPR000315">
    <property type="entry name" value="Znf_B-box"/>
</dbReference>
<feature type="coiled-coil region" evidence="5">
    <location>
        <begin position="135"/>
        <end position="162"/>
    </location>
</feature>
<dbReference type="Pfam" id="PF13445">
    <property type="entry name" value="zf-RING_UBOX"/>
    <property type="match status" value="1"/>
</dbReference>
<feature type="domain" description="B box-type" evidence="7">
    <location>
        <begin position="86"/>
        <end position="127"/>
    </location>
</feature>
<accession>A0ABN9LYA7</accession>
<dbReference type="PANTHER" id="PTHR24103">
    <property type="entry name" value="E3 UBIQUITIN-PROTEIN LIGASE TRIM"/>
    <property type="match status" value="1"/>
</dbReference>
<keyword evidence="5" id="KW-0175">Coiled coil</keyword>
<organism evidence="8 9">
    <name type="scientific">Ranitomeya imitator</name>
    <name type="common">mimic poison frog</name>
    <dbReference type="NCBI Taxonomy" id="111125"/>
    <lineage>
        <taxon>Eukaryota</taxon>
        <taxon>Metazoa</taxon>
        <taxon>Chordata</taxon>
        <taxon>Craniata</taxon>
        <taxon>Vertebrata</taxon>
        <taxon>Euteleostomi</taxon>
        <taxon>Amphibia</taxon>
        <taxon>Batrachia</taxon>
        <taxon>Anura</taxon>
        <taxon>Neobatrachia</taxon>
        <taxon>Hyloidea</taxon>
        <taxon>Dendrobatidae</taxon>
        <taxon>Dendrobatinae</taxon>
        <taxon>Ranitomeya</taxon>
    </lineage>
</organism>
<evidence type="ECO:0000256" key="1">
    <source>
        <dbReference type="ARBA" id="ARBA00022723"/>
    </source>
</evidence>
<evidence type="ECO:0000259" key="7">
    <source>
        <dbReference type="PROSITE" id="PS50119"/>
    </source>
</evidence>
<evidence type="ECO:0000256" key="5">
    <source>
        <dbReference type="SAM" id="Coils"/>
    </source>
</evidence>
<dbReference type="Gene3D" id="3.30.160.60">
    <property type="entry name" value="Classic Zinc Finger"/>
    <property type="match status" value="1"/>
</dbReference>
<evidence type="ECO:0000313" key="9">
    <source>
        <dbReference type="Proteomes" id="UP001176940"/>
    </source>
</evidence>
<evidence type="ECO:0000256" key="2">
    <source>
        <dbReference type="ARBA" id="ARBA00022771"/>
    </source>
</evidence>
<feature type="domain" description="RING-type" evidence="6">
    <location>
        <begin position="16"/>
        <end position="57"/>
    </location>
</feature>
<keyword evidence="2 4" id="KW-0863">Zinc-finger</keyword>
<dbReference type="InterPro" id="IPR001841">
    <property type="entry name" value="Znf_RING"/>
</dbReference>